<feature type="compositionally biased region" description="Basic and acidic residues" evidence="1">
    <location>
        <begin position="1"/>
        <end position="76"/>
    </location>
</feature>
<feature type="region of interest" description="Disordered" evidence="1">
    <location>
        <begin position="1"/>
        <end position="91"/>
    </location>
</feature>
<feature type="region of interest" description="Disordered" evidence="1">
    <location>
        <begin position="253"/>
        <end position="286"/>
    </location>
</feature>
<accession>A0ABS9VJ40</accession>
<evidence type="ECO:0000313" key="3">
    <source>
        <dbReference type="Proteomes" id="UP001203058"/>
    </source>
</evidence>
<dbReference type="Proteomes" id="UP001203058">
    <property type="component" value="Unassembled WGS sequence"/>
</dbReference>
<evidence type="ECO:0000256" key="1">
    <source>
        <dbReference type="SAM" id="MobiDB-lite"/>
    </source>
</evidence>
<sequence length="286" mass="34913">MAYERYDPEERRWRDEDERRAMGRDRDPRFEDRDSQRGERGFFDRMGDEVRSWFGDEDRGHSRDDRRGREGEDWREWSSTNEQQYNPRWREEIGREPLRMHEPRDDRFDRENHTEWNRDPYRSTSFAGSRARSNHDDLHYEQWRRRQVEDLDRDYDEYRRERQSNFEQDFGGWRDKRQSKRDLLRGIREHMEVVGNDDQHVGTVDRVAGDRIILSRSDPESGGVHHSLSCTDVDRVENDRVILDCKADKARERWRDESRSRALFEREDQGRAGPHILDRSFSGTYR</sequence>
<dbReference type="Pfam" id="PF09939">
    <property type="entry name" value="DUF2171"/>
    <property type="match status" value="1"/>
</dbReference>
<proteinExistence type="predicted"/>
<feature type="compositionally biased region" description="Polar residues" evidence="1">
    <location>
        <begin position="77"/>
        <end position="86"/>
    </location>
</feature>
<dbReference type="RefSeq" id="WP_241444653.1">
    <property type="nucleotide sequence ID" value="NZ_JAKZHW010000001.1"/>
</dbReference>
<name>A0ABS9VJ40_9SPHN</name>
<dbReference type="InterPro" id="IPR018684">
    <property type="entry name" value="DUF2171"/>
</dbReference>
<gene>
    <name evidence="2" type="ORF">LZ016_00195</name>
</gene>
<protein>
    <submittedName>
        <fullName evidence="2">DUF2171 domain-containing protein</fullName>
    </submittedName>
</protein>
<evidence type="ECO:0000313" key="2">
    <source>
        <dbReference type="EMBL" id="MCH8614529.1"/>
    </source>
</evidence>
<feature type="compositionally biased region" description="Basic and acidic residues" evidence="1">
    <location>
        <begin position="253"/>
        <end position="270"/>
    </location>
</feature>
<organism evidence="2 3">
    <name type="scientific">Sphingomonas telluris</name>
    <dbReference type="NCBI Taxonomy" id="2907998"/>
    <lineage>
        <taxon>Bacteria</taxon>
        <taxon>Pseudomonadati</taxon>
        <taxon>Pseudomonadota</taxon>
        <taxon>Alphaproteobacteria</taxon>
        <taxon>Sphingomonadales</taxon>
        <taxon>Sphingomonadaceae</taxon>
        <taxon>Sphingomonas</taxon>
    </lineage>
</organism>
<keyword evidence="3" id="KW-1185">Reference proteome</keyword>
<comment type="caution">
    <text evidence="2">The sequence shown here is derived from an EMBL/GenBank/DDBJ whole genome shotgun (WGS) entry which is preliminary data.</text>
</comment>
<dbReference type="EMBL" id="JAKZHW010000001">
    <property type="protein sequence ID" value="MCH8614529.1"/>
    <property type="molecule type" value="Genomic_DNA"/>
</dbReference>
<reference evidence="2 3" key="1">
    <citation type="submission" date="2022-03" db="EMBL/GenBank/DDBJ databases">
        <authorList>
            <person name="Jo J.-H."/>
            <person name="Im W.-T."/>
        </authorList>
    </citation>
    <scope>NUCLEOTIDE SEQUENCE [LARGE SCALE GENOMIC DNA]</scope>
    <source>
        <strain evidence="2 3">SM33</strain>
    </source>
</reference>